<proteinExistence type="predicted"/>
<evidence type="ECO:0000313" key="2">
    <source>
        <dbReference type="EMBL" id="OUT11006.1"/>
    </source>
</evidence>
<keyword evidence="1" id="KW-0472">Membrane</keyword>
<gene>
    <name evidence="2" type="ORF">B9N62_08495</name>
</gene>
<evidence type="ECO:0000313" key="3">
    <source>
        <dbReference type="Proteomes" id="UP000195967"/>
    </source>
</evidence>
<evidence type="ECO:0000256" key="1">
    <source>
        <dbReference type="SAM" id="Phobius"/>
    </source>
</evidence>
<feature type="transmembrane region" description="Helical" evidence="1">
    <location>
        <begin position="32"/>
        <end position="50"/>
    </location>
</feature>
<comment type="caution">
    <text evidence="2">The sequence shown here is derived from an EMBL/GenBank/DDBJ whole genome shotgun (WGS) entry which is preliminary data.</text>
</comment>
<keyword evidence="1" id="KW-1133">Transmembrane helix</keyword>
<dbReference type="Proteomes" id="UP000195967">
    <property type="component" value="Unassembled WGS sequence"/>
</dbReference>
<dbReference type="EMBL" id="NDYO01000010">
    <property type="protein sequence ID" value="OUT11006.1"/>
    <property type="molecule type" value="Genomic_DNA"/>
</dbReference>
<accession>A0A1Y5MR22</accession>
<organism evidence="2 3">
    <name type="scientific">Campylobacter concisus</name>
    <dbReference type="NCBI Taxonomy" id="199"/>
    <lineage>
        <taxon>Bacteria</taxon>
        <taxon>Pseudomonadati</taxon>
        <taxon>Campylobacterota</taxon>
        <taxon>Epsilonproteobacteria</taxon>
        <taxon>Campylobacterales</taxon>
        <taxon>Campylobacteraceae</taxon>
        <taxon>Campylobacter</taxon>
    </lineage>
</organism>
<dbReference type="AlphaFoldDB" id="A0A1Y5MR22"/>
<reference evidence="2 3" key="1">
    <citation type="submission" date="2017-04" db="EMBL/GenBank/DDBJ databases">
        <title>Complete genome of Campylobacter concisus ATCC 33237T and draft genomes for an additional eight well characterized C. concisus strains.</title>
        <authorList>
            <person name="Cornelius A.J."/>
            <person name="Miller W.G."/>
            <person name="Lastovica A.J."/>
            <person name="On S.L."/>
            <person name="French N.P."/>
            <person name="Vandenberg O."/>
            <person name="Biggs P.J."/>
        </authorList>
    </citation>
    <scope>NUCLEOTIDE SEQUENCE [LARGE SCALE GENOMIC DNA]</scope>
    <source>
        <strain evidence="2 3">Lasto28.99</strain>
    </source>
</reference>
<keyword evidence="1" id="KW-0812">Transmembrane</keyword>
<name>A0A1Y5MR22_9BACT</name>
<sequence length="62" mass="7252">MAVVAAIIVLVLICFTLIFILKKELPINYDLIEEFLLVMIAFCIVTLVYFKGLEYFYKKMNI</sequence>
<protein>
    <submittedName>
        <fullName evidence="2">Uncharacterized protein</fullName>
    </submittedName>
</protein>